<sequence>MMAISEIVKENERLKIELQRYRELAERLEKKIERLEKENKEYKKKYQTLQNIIIRTMQLSEHKETKLREIVEKLRETGEFTR</sequence>
<dbReference type="KEGG" id="aman:B6F84_08770"/>
<dbReference type="STRING" id="282676.B6F84_08770"/>
<name>A0A1W6K0T4_9CREN</name>
<keyword evidence="3" id="KW-1185">Reference proteome</keyword>
<evidence type="ECO:0000256" key="1">
    <source>
        <dbReference type="SAM" id="Coils"/>
    </source>
</evidence>
<dbReference type="EMBL" id="CP020477">
    <property type="protein sequence ID" value="ARM76105.1"/>
    <property type="molecule type" value="Genomic_DNA"/>
</dbReference>
<evidence type="ECO:0000313" key="2">
    <source>
        <dbReference type="EMBL" id="ARM76105.1"/>
    </source>
</evidence>
<feature type="coiled-coil region" evidence="1">
    <location>
        <begin position="4"/>
        <end position="52"/>
    </location>
</feature>
<organism evidence="2 3">
    <name type="scientific">Acidianus manzaensis</name>
    <dbReference type="NCBI Taxonomy" id="282676"/>
    <lineage>
        <taxon>Archaea</taxon>
        <taxon>Thermoproteota</taxon>
        <taxon>Thermoprotei</taxon>
        <taxon>Sulfolobales</taxon>
        <taxon>Sulfolobaceae</taxon>
        <taxon>Acidianus</taxon>
    </lineage>
</organism>
<evidence type="ECO:0000313" key="3">
    <source>
        <dbReference type="Proteomes" id="UP000193404"/>
    </source>
</evidence>
<proteinExistence type="predicted"/>
<dbReference type="AlphaFoldDB" id="A0A1W6K0T4"/>
<dbReference type="Proteomes" id="UP000193404">
    <property type="component" value="Chromosome"/>
</dbReference>
<gene>
    <name evidence="2" type="ORF">B6F84_08770</name>
</gene>
<protein>
    <submittedName>
        <fullName evidence="2">Uncharacterized protein</fullName>
    </submittedName>
</protein>
<keyword evidence="1" id="KW-0175">Coiled coil</keyword>
<accession>A0A1W6K0T4</accession>
<reference evidence="2 3" key="1">
    <citation type="submission" date="2017-03" db="EMBL/GenBank/DDBJ databases">
        <title>Sulfur activation and transportation mechanism of thermophilic Archaea Acidianus manzaensis YN-25.</title>
        <authorList>
            <person name="Ma Y."/>
            <person name="Yang Y."/>
            <person name="Xia J."/>
        </authorList>
    </citation>
    <scope>NUCLEOTIDE SEQUENCE [LARGE SCALE GENOMIC DNA]</scope>
    <source>
        <strain evidence="2 3">YN-25</strain>
    </source>
</reference>